<dbReference type="EMBL" id="CP045892">
    <property type="protein sequence ID" value="QQP52091.1"/>
    <property type="molecule type" value="Genomic_DNA"/>
</dbReference>
<evidence type="ECO:0000313" key="3">
    <source>
        <dbReference type="Proteomes" id="UP000595437"/>
    </source>
</evidence>
<name>A0A7T8KAZ7_CALRO</name>
<reference evidence="3" key="1">
    <citation type="submission" date="2021-01" db="EMBL/GenBank/DDBJ databases">
        <title>Caligus Genome Assembly.</title>
        <authorList>
            <person name="Gallardo-Escarate C."/>
        </authorList>
    </citation>
    <scope>NUCLEOTIDE SEQUENCE [LARGE SCALE GENOMIC DNA]</scope>
</reference>
<evidence type="ECO:0000313" key="1">
    <source>
        <dbReference type="EMBL" id="QQP39092.1"/>
    </source>
</evidence>
<dbReference type="EMBL" id="CP045903">
    <property type="protein sequence ID" value="QQP39092.1"/>
    <property type="molecule type" value="Genomic_DNA"/>
</dbReference>
<feature type="non-terminal residue" evidence="2">
    <location>
        <position position="1"/>
    </location>
</feature>
<evidence type="ECO:0000313" key="2">
    <source>
        <dbReference type="EMBL" id="QQP52091.1"/>
    </source>
</evidence>
<sequence>YVPGPLSTCAHGNSFLCLVGKHWKNSNDCSNEGLSYIAGYSGGLKNFNHIW</sequence>
<reference evidence="2" key="2">
    <citation type="journal article" name="Sci. Data">
        <title>Chromosome-scale genome assembly of the sea louse Caligus rogercresseyi by SMRT sequencing and Hi-C analysis.</title>
        <authorList>
            <person name="Gallardo-Escarate C."/>
            <person name="Valenzuela-Munoz V."/>
            <person name="Nunez-Acuna G."/>
            <person name="Valenzuela-Miranda D."/>
            <person name="Goncalves A.T."/>
            <person name="Escobar-Sepulveda H."/>
            <person name="Liachko I."/>
            <person name="Nelson B."/>
            <person name="Roberts S."/>
            <person name="Warren W."/>
        </authorList>
    </citation>
    <scope>NUCLEOTIDE SEQUENCE</scope>
    <source>
        <tissue evidence="2">Whole tissue</tissue>
    </source>
</reference>
<accession>A0A7T8KAZ7</accession>
<dbReference type="Proteomes" id="UP000595437">
    <property type="component" value="Chromosome 14"/>
</dbReference>
<organism evidence="2 3">
    <name type="scientific">Caligus rogercresseyi</name>
    <name type="common">Sea louse</name>
    <dbReference type="NCBI Taxonomy" id="217165"/>
    <lineage>
        <taxon>Eukaryota</taxon>
        <taxon>Metazoa</taxon>
        <taxon>Ecdysozoa</taxon>
        <taxon>Arthropoda</taxon>
        <taxon>Crustacea</taxon>
        <taxon>Multicrustacea</taxon>
        <taxon>Hexanauplia</taxon>
        <taxon>Copepoda</taxon>
        <taxon>Siphonostomatoida</taxon>
        <taxon>Caligidae</taxon>
        <taxon>Caligus</taxon>
    </lineage>
</organism>
<protein>
    <submittedName>
        <fullName evidence="2">Uncharacterized protein</fullName>
    </submittedName>
</protein>
<dbReference type="Proteomes" id="UP000595437">
    <property type="component" value="Chromosome 3"/>
</dbReference>
<proteinExistence type="predicted"/>
<keyword evidence="3" id="KW-1185">Reference proteome</keyword>
<dbReference type="AlphaFoldDB" id="A0A7T8KAZ7"/>
<gene>
    <name evidence="2" type="ORF">FKW44_004111</name>
    <name evidence="1" type="ORF">FKW44_019863</name>
</gene>